<evidence type="ECO:0000259" key="1">
    <source>
        <dbReference type="Pfam" id="PF12680"/>
    </source>
</evidence>
<dbReference type="RefSeq" id="WP_124996315.1">
    <property type="nucleotide sequence ID" value="NZ_RQXT01000004.1"/>
</dbReference>
<dbReference type="EMBL" id="RQXT01000004">
    <property type="protein sequence ID" value="RRI05904.1"/>
    <property type="molecule type" value="Genomic_DNA"/>
</dbReference>
<dbReference type="InterPro" id="IPR037401">
    <property type="entry name" value="SnoaL-like"/>
</dbReference>
<dbReference type="OrthoDB" id="9800684at2"/>
<gene>
    <name evidence="2" type="ORF">EH240_05055</name>
</gene>
<proteinExistence type="predicted"/>
<dbReference type="InterPro" id="IPR032710">
    <property type="entry name" value="NTF2-like_dom_sf"/>
</dbReference>
<evidence type="ECO:0000313" key="3">
    <source>
        <dbReference type="Proteomes" id="UP000273786"/>
    </source>
</evidence>
<dbReference type="SUPFAM" id="SSF54427">
    <property type="entry name" value="NTF2-like"/>
    <property type="match status" value="1"/>
</dbReference>
<reference evidence="2 3" key="1">
    <citation type="submission" date="2018-11" db="EMBL/GenBank/DDBJ databases">
        <title>the genome of Mesorhizobium tamadayense DSM 28320.</title>
        <authorList>
            <person name="Gao J."/>
        </authorList>
    </citation>
    <scope>NUCLEOTIDE SEQUENCE [LARGE SCALE GENOMIC DNA]</scope>
    <source>
        <strain evidence="2 3">DSM 28320</strain>
    </source>
</reference>
<dbReference type="AlphaFoldDB" id="A0A3P3G516"/>
<accession>A0A3P3G516</accession>
<dbReference type="Gene3D" id="3.10.450.50">
    <property type="match status" value="1"/>
</dbReference>
<dbReference type="Pfam" id="PF12680">
    <property type="entry name" value="SnoaL_2"/>
    <property type="match status" value="1"/>
</dbReference>
<organism evidence="2 3">
    <name type="scientific">Mesorhizobium tamadayense</name>
    <dbReference type="NCBI Taxonomy" id="425306"/>
    <lineage>
        <taxon>Bacteria</taxon>
        <taxon>Pseudomonadati</taxon>
        <taxon>Pseudomonadota</taxon>
        <taxon>Alphaproteobacteria</taxon>
        <taxon>Hyphomicrobiales</taxon>
        <taxon>Phyllobacteriaceae</taxon>
        <taxon>Mesorhizobium</taxon>
    </lineage>
</organism>
<evidence type="ECO:0000313" key="2">
    <source>
        <dbReference type="EMBL" id="RRI05904.1"/>
    </source>
</evidence>
<dbReference type="Proteomes" id="UP000273786">
    <property type="component" value="Unassembled WGS sequence"/>
</dbReference>
<protein>
    <submittedName>
        <fullName evidence="2">Nuclear transport factor 2 family protein</fullName>
    </submittedName>
</protein>
<comment type="caution">
    <text evidence="2">The sequence shown here is derived from an EMBL/GenBank/DDBJ whole genome shotgun (WGS) entry which is preliminary data.</text>
</comment>
<name>A0A3P3G516_9HYPH</name>
<sequence>MTGVIDRLVTAMNAHHLDALAALIHENYRSVQPAHPGRAFVGRDQMRANWEAIFAGIPDFQAAVTRSVQDGDTTWIEWHWSGTRCEGQPFEVRGVTLFEIIDGQIVAGRLYLEDVERQVVGIEDAVEALSGRRPPTASSGTGS</sequence>
<keyword evidence="3" id="KW-1185">Reference proteome</keyword>
<feature type="domain" description="SnoaL-like" evidence="1">
    <location>
        <begin position="6"/>
        <end position="106"/>
    </location>
</feature>